<protein>
    <recommendedName>
        <fullName evidence="4 9">Trigger factor</fullName>
        <shortName evidence="9">TF</shortName>
        <ecNumber evidence="3 9">5.2.1.8</ecNumber>
    </recommendedName>
    <alternativeName>
        <fullName evidence="8 9">PPIase</fullName>
    </alternativeName>
</protein>
<dbReference type="PIRSF" id="PIRSF003095">
    <property type="entry name" value="Trigger_factor"/>
    <property type="match status" value="1"/>
</dbReference>
<dbReference type="PANTHER" id="PTHR30560">
    <property type="entry name" value="TRIGGER FACTOR CHAPERONE AND PEPTIDYL-PROLYL CIS/TRANS ISOMERASE"/>
    <property type="match status" value="1"/>
</dbReference>
<dbReference type="EMBL" id="CP036434">
    <property type="protein sequence ID" value="QDV06930.1"/>
    <property type="molecule type" value="Genomic_DNA"/>
</dbReference>
<evidence type="ECO:0000259" key="10">
    <source>
        <dbReference type="Pfam" id="PF05697"/>
    </source>
</evidence>
<dbReference type="Pfam" id="PF05698">
    <property type="entry name" value="Trigger_C"/>
    <property type="match status" value="1"/>
</dbReference>
<dbReference type="GO" id="GO:0043335">
    <property type="term" value="P:protein unfolding"/>
    <property type="evidence" value="ECO:0007669"/>
    <property type="project" value="TreeGrafter"/>
</dbReference>
<comment type="subcellular location">
    <subcellularLocation>
        <location evidence="9">Cytoplasm</location>
    </subcellularLocation>
    <text evidence="9">About half TF is bound to the ribosome near the polypeptide exit tunnel while the other half is free in the cytoplasm.</text>
</comment>
<evidence type="ECO:0000256" key="8">
    <source>
        <dbReference type="ARBA" id="ARBA00029986"/>
    </source>
</evidence>
<dbReference type="GO" id="GO:0044183">
    <property type="term" value="F:protein folding chaperone"/>
    <property type="evidence" value="ECO:0007669"/>
    <property type="project" value="TreeGrafter"/>
</dbReference>
<accession>A0A518ES59</accession>
<evidence type="ECO:0000256" key="2">
    <source>
        <dbReference type="ARBA" id="ARBA00005464"/>
    </source>
</evidence>
<dbReference type="InterPro" id="IPR008881">
    <property type="entry name" value="Trigger_fac_ribosome-bd_bac"/>
</dbReference>
<dbReference type="InterPro" id="IPR027304">
    <property type="entry name" value="Trigger_fact/SurA_dom_sf"/>
</dbReference>
<comment type="function">
    <text evidence="9">Involved in protein export. Acts as a chaperone by maintaining the newly synthesized protein in an open conformation. Functions as a peptidyl-prolyl cis-trans isomerase.</text>
</comment>
<sequence>MQLEVDTSVQTTAKISFNVPAEEFETEVKNGLRQASQNVRMKGFRPGKVPLKVLEKQYGESIRGEVKERFIQKAYGQALEENKLKPIAHPRLTPEEMELQGDGSFQVAFEVPLRPTFDLPKYRGLETTTELEPVMDEQIDTTLDEIRQQQSTPEAAGDDGMDEKGFVIANISFEHEGEQVFEREGMRLNTASVPPGVDAESFSAGLVGVKDGEKLEFPMELPEFLENEELRGKPGTCVLNVTQAMKLVPPSDDTIVEMLSGGAPDAEIQDMEGVRRFIRERLEENSQERENQRIETVLLDQVLQAVQVELPQSMLEQQTEARLNQLAAEMTQKGSSEEEIEAAKAEQKDAAYAEAEKGLKALLVVEAIGETEELLVNNDDMGQELQSIAMRNQTTVQEVQEYYSKNNLGQQLAIEILEKKVRRFLRENADIKAPE</sequence>
<dbReference type="PANTHER" id="PTHR30560:SF3">
    <property type="entry name" value="TRIGGER FACTOR-LIKE PROTEIN TIG, CHLOROPLASTIC"/>
    <property type="match status" value="1"/>
</dbReference>
<dbReference type="NCBIfam" id="TIGR00115">
    <property type="entry name" value="tig"/>
    <property type="match status" value="1"/>
</dbReference>
<keyword evidence="9" id="KW-0132">Cell division</keyword>
<organism evidence="12 13">
    <name type="scientific">Saltatorellus ferox</name>
    <dbReference type="NCBI Taxonomy" id="2528018"/>
    <lineage>
        <taxon>Bacteria</taxon>
        <taxon>Pseudomonadati</taxon>
        <taxon>Planctomycetota</taxon>
        <taxon>Planctomycetia</taxon>
        <taxon>Planctomycetia incertae sedis</taxon>
        <taxon>Saltatorellus</taxon>
    </lineage>
</organism>
<dbReference type="SUPFAM" id="SSF102735">
    <property type="entry name" value="Trigger factor ribosome-binding domain"/>
    <property type="match status" value="1"/>
</dbReference>
<keyword evidence="13" id="KW-1185">Reference proteome</keyword>
<dbReference type="GO" id="GO:0043022">
    <property type="term" value="F:ribosome binding"/>
    <property type="evidence" value="ECO:0007669"/>
    <property type="project" value="TreeGrafter"/>
</dbReference>
<comment type="catalytic activity">
    <reaction evidence="1 9">
        <text>[protein]-peptidylproline (omega=180) = [protein]-peptidylproline (omega=0)</text>
        <dbReference type="Rhea" id="RHEA:16237"/>
        <dbReference type="Rhea" id="RHEA-COMP:10747"/>
        <dbReference type="Rhea" id="RHEA-COMP:10748"/>
        <dbReference type="ChEBI" id="CHEBI:83833"/>
        <dbReference type="ChEBI" id="CHEBI:83834"/>
        <dbReference type="EC" id="5.2.1.8"/>
    </reaction>
</comment>
<evidence type="ECO:0000256" key="1">
    <source>
        <dbReference type="ARBA" id="ARBA00000971"/>
    </source>
</evidence>
<evidence type="ECO:0000259" key="11">
    <source>
        <dbReference type="Pfam" id="PF05698"/>
    </source>
</evidence>
<dbReference type="InterPro" id="IPR037041">
    <property type="entry name" value="Trigger_fac_C_sf"/>
</dbReference>
<proteinExistence type="inferred from homology"/>
<dbReference type="GO" id="GO:0005737">
    <property type="term" value="C:cytoplasm"/>
    <property type="evidence" value="ECO:0007669"/>
    <property type="project" value="UniProtKB-SubCell"/>
</dbReference>
<dbReference type="AlphaFoldDB" id="A0A518ES59"/>
<dbReference type="Gene3D" id="1.10.3120.10">
    <property type="entry name" value="Trigger factor, C-terminal domain"/>
    <property type="match status" value="1"/>
</dbReference>
<keyword evidence="9" id="KW-0131">Cell cycle</keyword>
<evidence type="ECO:0000256" key="7">
    <source>
        <dbReference type="ARBA" id="ARBA00023235"/>
    </source>
</evidence>
<evidence type="ECO:0000256" key="9">
    <source>
        <dbReference type="HAMAP-Rule" id="MF_00303"/>
    </source>
</evidence>
<dbReference type="InterPro" id="IPR036611">
    <property type="entry name" value="Trigger_fac_ribosome-bd_sf"/>
</dbReference>
<dbReference type="InterPro" id="IPR005215">
    <property type="entry name" value="Trig_fac"/>
</dbReference>
<dbReference type="Gene3D" id="3.30.70.1050">
    <property type="entry name" value="Trigger factor ribosome-binding domain"/>
    <property type="match status" value="1"/>
</dbReference>
<dbReference type="SUPFAM" id="SSF109998">
    <property type="entry name" value="Triger factor/SurA peptide-binding domain-like"/>
    <property type="match status" value="1"/>
</dbReference>
<evidence type="ECO:0000256" key="6">
    <source>
        <dbReference type="ARBA" id="ARBA00023186"/>
    </source>
</evidence>
<comment type="similarity">
    <text evidence="2 9">Belongs to the FKBP-type PPIase family. Tig subfamily.</text>
</comment>
<keyword evidence="7 9" id="KW-0413">Isomerase</keyword>
<dbReference type="GO" id="GO:0003755">
    <property type="term" value="F:peptidyl-prolyl cis-trans isomerase activity"/>
    <property type="evidence" value="ECO:0007669"/>
    <property type="project" value="UniProtKB-UniRule"/>
</dbReference>
<dbReference type="RefSeq" id="WP_419191280.1">
    <property type="nucleotide sequence ID" value="NZ_CP036434.1"/>
</dbReference>
<dbReference type="InterPro" id="IPR046357">
    <property type="entry name" value="PPIase_dom_sf"/>
</dbReference>
<dbReference type="EC" id="5.2.1.8" evidence="3 9"/>
<feature type="domain" description="Trigger factor C-terminal" evidence="11">
    <location>
        <begin position="271"/>
        <end position="425"/>
    </location>
</feature>
<feature type="domain" description="Trigger factor ribosome-binding bacterial" evidence="10">
    <location>
        <begin position="1"/>
        <end position="146"/>
    </location>
</feature>
<keyword evidence="6 9" id="KW-0143">Chaperone</keyword>
<evidence type="ECO:0000313" key="12">
    <source>
        <dbReference type="EMBL" id="QDV06930.1"/>
    </source>
</evidence>
<dbReference type="Pfam" id="PF05697">
    <property type="entry name" value="Trigger_N"/>
    <property type="match status" value="1"/>
</dbReference>
<dbReference type="GO" id="GO:0051301">
    <property type="term" value="P:cell division"/>
    <property type="evidence" value="ECO:0007669"/>
    <property type="project" value="UniProtKB-KW"/>
</dbReference>
<dbReference type="Gene3D" id="3.10.50.40">
    <property type="match status" value="1"/>
</dbReference>
<evidence type="ECO:0000313" key="13">
    <source>
        <dbReference type="Proteomes" id="UP000320390"/>
    </source>
</evidence>
<comment type="domain">
    <text evidence="9">Consists of 3 domains; the N-terminus binds the ribosome, the middle domain has PPIase activity, while the C-terminus has intrinsic chaperone activity on its own.</text>
</comment>
<dbReference type="HAMAP" id="MF_00303">
    <property type="entry name" value="Trigger_factor_Tig"/>
    <property type="match status" value="1"/>
</dbReference>
<gene>
    <name evidence="9 12" type="primary">tig</name>
    <name evidence="12" type="ORF">Poly30_24480</name>
</gene>
<dbReference type="Proteomes" id="UP000320390">
    <property type="component" value="Chromosome"/>
</dbReference>
<dbReference type="InterPro" id="IPR008880">
    <property type="entry name" value="Trigger_fac_C"/>
</dbReference>
<evidence type="ECO:0000256" key="4">
    <source>
        <dbReference type="ARBA" id="ARBA00016902"/>
    </source>
</evidence>
<keyword evidence="9" id="KW-0963">Cytoplasm</keyword>
<name>A0A518ES59_9BACT</name>
<dbReference type="GO" id="GO:0051083">
    <property type="term" value="P:'de novo' cotranslational protein folding"/>
    <property type="evidence" value="ECO:0007669"/>
    <property type="project" value="TreeGrafter"/>
</dbReference>
<keyword evidence="5 9" id="KW-0697">Rotamase</keyword>
<evidence type="ECO:0000256" key="3">
    <source>
        <dbReference type="ARBA" id="ARBA00013194"/>
    </source>
</evidence>
<reference evidence="12 13" key="1">
    <citation type="submission" date="2019-02" db="EMBL/GenBank/DDBJ databases">
        <title>Deep-cultivation of Planctomycetes and their phenomic and genomic characterization uncovers novel biology.</title>
        <authorList>
            <person name="Wiegand S."/>
            <person name="Jogler M."/>
            <person name="Boedeker C."/>
            <person name="Pinto D."/>
            <person name="Vollmers J."/>
            <person name="Rivas-Marin E."/>
            <person name="Kohn T."/>
            <person name="Peeters S.H."/>
            <person name="Heuer A."/>
            <person name="Rast P."/>
            <person name="Oberbeckmann S."/>
            <person name="Bunk B."/>
            <person name="Jeske O."/>
            <person name="Meyerdierks A."/>
            <person name="Storesund J.E."/>
            <person name="Kallscheuer N."/>
            <person name="Luecker S."/>
            <person name="Lage O.M."/>
            <person name="Pohl T."/>
            <person name="Merkel B.J."/>
            <person name="Hornburger P."/>
            <person name="Mueller R.-W."/>
            <person name="Bruemmer F."/>
            <person name="Labrenz M."/>
            <person name="Spormann A.M."/>
            <person name="Op den Camp H."/>
            <person name="Overmann J."/>
            <person name="Amann R."/>
            <person name="Jetten M.S.M."/>
            <person name="Mascher T."/>
            <person name="Medema M.H."/>
            <person name="Devos D.P."/>
            <person name="Kaster A.-K."/>
            <person name="Ovreas L."/>
            <person name="Rohde M."/>
            <person name="Galperin M.Y."/>
            <person name="Jogler C."/>
        </authorList>
    </citation>
    <scope>NUCLEOTIDE SEQUENCE [LARGE SCALE GENOMIC DNA]</scope>
    <source>
        <strain evidence="12 13">Poly30</strain>
    </source>
</reference>
<dbReference type="GO" id="GO:0015031">
    <property type="term" value="P:protein transport"/>
    <property type="evidence" value="ECO:0007669"/>
    <property type="project" value="UniProtKB-UniRule"/>
</dbReference>
<evidence type="ECO:0000256" key="5">
    <source>
        <dbReference type="ARBA" id="ARBA00023110"/>
    </source>
</evidence>